<dbReference type="HOGENOM" id="CLU_088863_2_2_4"/>
<gene>
    <name evidence="1" type="ORF">O987_17430</name>
</gene>
<dbReference type="Proteomes" id="UP000028782">
    <property type="component" value="Chromosome"/>
</dbReference>
<keyword evidence="1" id="KW-0378">Hydrolase</keyword>
<dbReference type="GO" id="GO:0016787">
    <property type="term" value="F:hydrolase activity"/>
    <property type="evidence" value="ECO:0007669"/>
    <property type="project" value="UniProtKB-KW"/>
</dbReference>
<dbReference type="Pfam" id="PF06821">
    <property type="entry name" value="Ser_hydrolase"/>
    <property type="match status" value="1"/>
</dbReference>
<proteinExistence type="predicted"/>
<dbReference type="AlphaFoldDB" id="A0A076PPC1"/>
<evidence type="ECO:0000313" key="1">
    <source>
        <dbReference type="EMBL" id="AIJ47598.1"/>
    </source>
</evidence>
<evidence type="ECO:0000313" key="2">
    <source>
        <dbReference type="Proteomes" id="UP000028782"/>
    </source>
</evidence>
<dbReference type="KEGG" id="ctes:O987_17430"/>
<dbReference type="Gene3D" id="3.40.50.1820">
    <property type="entry name" value="alpha/beta hydrolase"/>
    <property type="match status" value="1"/>
</dbReference>
<dbReference type="EMBL" id="CP006704">
    <property type="protein sequence ID" value="AIJ47598.1"/>
    <property type="molecule type" value="Genomic_DNA"/>
</dbReference>
<name>A0A076PPC1_COMTE</name>
<protein>
    <submittedName>
        <fullName evidence="1">Alpha/beta hydrolase</fullName>
    </submittedName>
</protein>
<dbReference type="InterPro" id="IPR029058">
    <property type="entry name" value="AB_hydrolase_fold"/>
</dbReference>
<sequence length="200" mass="21731">MTLNHTILIIPGLRDHVQEHWQTLLAKELAAQSIPCVTVPPLEQDKLSCQARLDAIDRALDGIAGPVIIVAHSAGCMMVAHWALRRARPILGALLAAPADVETQMPAGYPPKDVLAAHGWTPIPRQRLPFPTLLAASSNDPLTQLERARSFARDWGSELVELGPQGHLNPASGHGPWPQAKQLIEDLQARIEARQPEPTA</sequence>
<dbReference type="RefSeq" id="WP_019042832.1">
    <property type="nucleotide sequence ID" value="NZ_CP006704.1"/>
</dbReference>
<dbReference type="SUPFAM" id="SSF53474">
    <property type="entry name" value="alpha/beta-Hydrolases"/>
    <property type="match status" value="1"/>
</dbReference>
<organism evidence="1 2">
    <name type="scientific">Comamonas testosteroni TK102</name>
    <dbReference type="NCBI Taxonomy" id="1392005"/>
    <lineage>
        <taxon>Bacteria</taxon>
        <taxon>Pseudomonadati</taxon>
        <taxon>Pseudomonadota</taxon>
        <taxon>Betaproteobacteria</taxon>
        <taxon>Burkholderiales</taxon>
        <taxon>Comamonadaceae</taxon>
        <taxon>Comamonas</taxon>
    </lineage>
</organism>
<accession>A0A076PPC1</accession>
<dbReference type="InterPro" id="IPR010662">
    <property type="entry name" value="RBBP9/YdeN"/>
</dbReference>
<reference evidence="1 2" key="1">
    <citation type="journal article" date="2014" name="Genome Announc.">
        <title>Complete Genome Sequence of Polychlorinated Biphenyl Degrader Comamonas testosteroni TK102 (NBRC 109938).</title>
        <authorList>
            <person name="Fukuda K."/>
            <person name="Hosoyama A."/>
            <person name="Tsuchikane K."/>
            <person name="Ohji S."/>
            <person name="Yamazoe A."/>
            <person name="Fujita N."/>
            <person name="Shintani M."/>
            <person name="Kimbara K."/>
        </authorList>
    </citation>
    <scope>NUCLEOTIDE SEQUENCE [LARGE SCALE GENOMIC DNA]</scope>
    <source>
        <strain evidence="1">TK102</strain>
    </source>
</reference>